<dbReference type="KEGG" id="paqt:E8L99_04640"/>
<keyword evidence="9" id="KW-1003">Cell membrane</keyword>
<evidence type="ECO:0000256" key="3">
    <source>
        <dbReference type="ARBA" id="ARBA00005840"/>
    </source>
</evidence>
<sequence>MALLDLANPTRFLAFTARILPWLAAGTFVLFAVAGYLAFASAPDDYQQGATVRIMFIHVPAAWLSLFCYSLMAVSALGTLVFRHPLADVSAKAAAPIGAAFTFICLATGSLWGRPMWGTWWIWDARLTSELVLLIMYLGLIALWRTVDDPGRAGRAVAVMTLVGSVNIPIVKFSVDWWNTLHQPASVFRLGGPTIHPSILVPLLVAALAFTVLFVVLHLAAMRNEVLRRRVRAIRLVHAQRESTPAHFEPAAGG</sequence>
<comment type="similarity">
    <text evidence="3 9">Belongs to the CcmC/CycZ/HelC family.</text>
</comment>
<dbReference type="InterPro" id="IPR045062">
    <property type="entry name" value="Cyt_c_biogenesis_CcsA/CcmC"/>
</dbReference>
<comment type="subcellular location">
    <subcellularLocation>
        <location evidence="9">Cell inner membrane</location>
    </subcellularLocation>
    <subcellularLocation>
        <location evidence="2">Membrane</location>
        <topology evidence="2">Multi-pass membrane protein</topology>
    </subcellularLocation>
</comment>
<dbReference type="Pfam" id="PF01578">
    <property type="entry name" value="Cytochrom_C_asm"/>
    <property type="match status" value="1"/>
</dbReference>
<dbReference type="GO" id="GO:0005886">
    <property type="term" value="C:plasma membrane"/>
    <property type="evidence" value="ECO:0007669"/>
    <property type="project" value="UniProtKB-SubCell"/>
</dbReference>
<dbReference type="RefSeq" id="WP_137098448.1">
    <property type="nucleotide sequence ID" value="NZ_CP039865.1"/>
</dbReference>
<dbReference type="InterPro" id="IPR002541">
    <property type="entry name" value="Cyt_c_assembly"/>
</dbReference>
<dbReference type="GO" id="GO:0020037">
    <property type="term" value="F:heme binding"/>
    <property type="evidence" value="ECO:0007669"/>
    <property type="project" value="InterPro"/>
</dbReference>
<dbReference type="InterPro" id="IPR003557">
    <property type="entry name" value="Cyt_c_biogenesis_CcmC"/>
</dbReference>
<evidence type="ECO:0000259" key="10">
    <source>
        <dbReference type="Pfam" id="PF01578"/>
    </source>
</evidence>
<dbReference type="PANTHER" id="PTHR30071:SF1">
    <property type="entry name" value="CYTOCHROME B_B6 PROTEIN-RELATED"/>
    <property type="match status" value="1"/>
</dbReference>
<dbReference type="EMBL" id="CP039865">
    <property type="protein sequence ID" value="QCK85114.1"/>
    <property type="molecule type" value="Genomic_DNA"/>
</dbReference>
<proteinExistence type="inferred from homology"/>
<keyword evidence="6 9" id="KW-0201">Cytochrome c-type biogenesis</keyword>
<feature type="domain" description="Cytochrome c assembly protein" evidence="10">
    <location>
        <begin position="4"/>
        <end position="182"/>
    </location>
</feature>
<keyword evidence="9" id="KW-0813">Transport</keyword>
<evidence type="ECO:0000313" key="12">
    <source>
        <dbReference type="Proteomes" id="UP000298588"/>
    </source>
</evidence>
<keyword evidence="9" id="KW-0997">Cell inner membrane</keyword>
<name>A0A4D7QI34_9HYPH</name>
<evidence type="ECO:0000256" key="1">
    <source>
        <dbReference type="ARBA" id="ARBA00002442"/>
    </source>
</evidence>
<protein>
    <recommendedName>
        <fullName evidence="4 9">Heme exporter protein C</fullName>
    </recommendedName>
    <alternativeName>
        <fullName evidence="9">Cytochrome c-type biogenesis protein</fullName>
    </alternativeName>
</protein>
<feature type="transmembrane region" description="Helical" evidence="9">
    <location>
        <begin position="62"/>
        <end position="82"/>
    </location>
</feature>
<dbReference type="PRINTS" id="PR01386">
    <property type="entry name" value="CCMCBIOGNSIS"/>
</dbReference>
<keyword evidence="7 9" id="KW-1133">Transmembrane helix</keyword>
<evidence type="ECO:0000256" key="6">
    <source>
        <dbReference type="ARBA" id="ARBA00022748"/>
    </source>
</evidence>
<comment type="function">
    <text evidence="1 9">Required for the export of heme to the periplasm for the biogenesis of c-type cytochromes.</text>
</comment>
<feature type="transmembrane region" description="Helical" evidence="9">
    <location>
        <begin position="20"/>
        <end position="42"/>
    </location>
</feature>
<dbReference type="PANTHER" id="PTHR30071">
    <property type="entry name" value="HEME EXPORTER PROTEIN C"/>
    <property type="match status" value="1"/>
</dbReference>
<dbReference type="AlphaFoldDB" id="A0A4D7QI34"/>
<evidence type="ECO:0000256" key="8">
    <source>
        <dbReference type="ARBA" id="ARBA00023136"/>
    </source>
</evidence>
<evidence type="ECO:0000256" key="9">
    <source>
        <dbReference type="RuleBase" id="RU364092"/>
    </source>
</evidence>
<feature type="transmembrane region" description="Helical" evidence="9">
    <location>
        <begin position="125"/>
        <end position="144"/>
    </location>
</feature>
<evidence type="ECO:0000256" key="7">
    <source>
        <dbReference type="ARBA" id="ARBA00022989"/>
    </source>
</evidence>
<dbReference type="GO" id="GO:0015232">
    <property type="term" value="F:heme transmembrane transporter activity"/>
    <property type="evidence" value="ECO:0007669"/>
    <property type="project" value="InterPro"/>
</dbReference>
<evidence type="ECO:0000313" key="11">
    <source>
        <dbReference type="EMBL" id="QCK85114.1"/>
    </source>
</evidence>
<keyword evidence="8 9" id="KW-0472">Membrane</keyword>
<dbReference type="NCBIfam" id="TIGR01191">
    <property type="entry name" value="ccmC"/>
    <property type="match status" value="1"/>
</dbReference>
<evidence type="ECO:0000256" key="4">
    <source>
        <dbReference type="ARBA" id="ARBA00016463"/>
    </source>
</evidence>
<accession>A0A4D7QI34</accession>
<reference evidence="11 12" key="1">
    <citation type="submission" date="2019-04" db="EMBL/GenBank/DDBJ databases">
        <title>Phreatobacter aquaticus sp. nov.</title>
        <authorList>
            <person name="Choi A."/>
            <person name="Baek K."/>
        </authorList>
    </citation>
    <scope>NUCLEOTIDE SEQUENCE [LARGE SCALE GENOMIC DNA]</scope>
    <source>
        <strain evidence="11 12">NMCR1094</strain>
    </source>
</reference>
<dbReference type="GO" id="GO:0017004">
    <property type="term" value="P:cytochrome complex assembly"/>
    <property type="evidence" value="ECO:0007669"/>
    <property type="project" value="UniProtKB-KW"/>
</dbReference>
<gene>
    <name evidence="9" type="primary">ccmC</name>
    <name evidence="11" type="ORF">E8L99_04640</name>
</gene>
<dbReference type="Proteomes" id="UP000298588">
    <property type="component" value="Chromosome"/>
</dbReference>
<evidence type="ECO:0000256" key="2">
    <source>
        <dbReference type="ARBA" id="ARBA00004141"/>
    </source>
</evidence>
<organism evidence="11 12">
    <name type="scientific">Phreatobacter aquaticus</name>
    <dbReference type="NCBI Taxonomy" id="2570229"/>
    <lineage>
        <taxon>Bacteria</taxon>
        <taxon>Pseudomonadati</taxon>
        <taxon>Pseudomonadota</taxon>
        <taxon>Alphaproteobacteria</taxon>
        <taxon>Hyphomicrobiales</taxon>
        <taxon>Phreatobacteraceae</taxon>
        <taxon>Phreatobacter</taxon>
    </lineage>
</organism>
<keyword evidence="12" id="KW-1185">Reference proteome</keyword>
<feature type="transmembrane region" description="Helical" evidence="9">
    <location>
        <begin position="156"/>
        <end position="175"/>
    </location>
</feature>
<dbReference type="OrthoDB" id="9778550at2"/>
<keyword evidence="5 9" id="KW-0812">Transmembrane</keyword>
<feature type="transmembrane region" description="Helical" evidence="9">
    <location>
        <begin position="195"/>
        <end position="220"/>
    </location>
</feature>
<evidence type="ECO:0000256" key="5">
    <source>
        <dbReference type="ARBA" id="ARBA00022692"/>
    </source>
</evidence>
<feature type="transmembrane region" description="Helical" evidence="9">
    <location>
        <begin position="94"/>
        <end position="113"/>
    </location>
</feature>